<reference evidence="6 7" key="1">
    <citation type="submission" date="2023-04" db="EMBL/GenBank/DDBJ databases">
        <title>Marinoamorphus aggregata gen. nov., sp. Nov., isolate from tissue of brittle star Ophioplocus japonicus.</title>
        <authorList>
            <person name="Kawano K."/>
            <person name="Sawayama S."/>
            <person name="Nakagawa S."/>
        </authorList>
    </citation>
    <scope>NUCLEOTIDE SEQUENCE [LARGE SCALE GENOMIC DNA]</scope>
    <source>
        <strain evidence="6 7">NKW23</strain>
    </source>
</reference>
<evidence type="ECO:0000313" key="6">
    <source>
        <dbReference type="EMBL" id="GMG85133.1"/>
    </source>
</evidence>
<keyword evidence="7" id="KW-1185">Reference proteome</keyword>
<organism evidence="6 7">
    <name type="scientific">Paralimibaculum aggregatum</name>
    <dbReference type="NCBI Taxonomy" id="3036245"/>
    <lineage>
        <taxon>Bacteria</taxon>
        <taxon>Pseudomonadati</taxon>
        <taxon>Pseudomonadota</taxon>
        <taxon>Alphaproteobacteria</taxon>
        <taxon>Rhodobacterales</taxon>
        <taxon>Paracoccaceae</taxon>
        <taxon>Paralimibaculum</taxon>
    </lineage>
</organism>
<evidence type="ECO:0000313" key="7">
    <source>
        <dbReference type="Proteomes" id="UP001239909"/>
    </source>
</evidence>
<dbReference type="PRINTS" id="PR00153">
    <property type="entry name" value="CSAPPISMRASE"/>
</dbReference>
<name>A0ABQ6LSS0_9RHOB</name>
<evidence type="ECO:0000259" key="5">
    <source>
        <dbReference type="PROSITE" id="PS50072"/>
    </source>
</evidence>
<evidence type="ECO:0000256" key="2">
    <source>
        <dbReference type="ARBA" id="ARBA00013194"/>
    </source>
</evidence>
<dbReference type="SUPFAM" id="SSF50891">
    <property type="entry name" value="Cyclophilin-like"/>
    <property type="match status" value="1"/>
</dbReference>
<dbReference type="Pfam" id="PF13946">
    <property type="entry name" value="DUF4214"/>
    <property type="match status" value="1"/>
</dbReference>
<dbReference type="PROSITE" id="PS00170">
    <property type="entry name" value="CSA_PPIASE_1"/>
    <property type="match status" value="1"/>
</dbReference>
<dbReference type="PANTHER" id="PTHR45625">
    <property type="entry name" value="PEPTIDYL-PROLYL CIS-TRANS ISOMERASE-RELATED"/>
    <property type="match status" value="1"/>
</dbReference>
<dbReference type="Gene3D" id="2.40.100.10">
    <property type="entry name" value="Cyclophilin-like"/>
    <property type="match status" value="1"/>
</dbReference>
<dbReference type="InterPro" id="IPR044666">
    <property type="entry name" value="Cyclophilin_A-like"/>
</dbReference>
<dbReference type="PROSITE" id="PS50072">
    <property type="entry name" value="CSA_PPIASE_2"/>
    <property type="match status" value="1"/>
</dbReference>
<dbReference type="EC" id="5.2.1.8" evidence="2"/>
<gene>
    <name evidence="6" type="ORF">LNKW23_43490</name>
</gene>
<comment type="caution">
    <text evidence="6">The sequence shown here is derived from an EMBL/GenBank/DDBJ whole genome shotgun (WGS) entry which is preliminary data.</text>
</comment>
<dbReference type="InterPro" id="IPR020892">
    <property type="entry name" value="Cyclophilin-type_PPIase_CS"/>
</dbReference>
<evidence type="ECO:0000256" key="4">
    <source>
        <dbReference type="ARBA" id="ARBA00023235"/>
    </source>
</evidence>
<evidence type="ECO:0000256" key="3">
    <source>
        <dbReference type="ARBA" id="ARBA00023110"/>
    </source>
</evidence>
<dbReference type="PANTHER" id="PTHR45625:SF4">
    <property type="entry name" value="PEPTIDYLPROLYL ISOMERASE DOMAIN AND WD REPEAT-CONTAINING PROTEIN 1"/>
    <property type="match status" value="1"/>
</dbReference>
<dbReference type="Proteomes" id="UP001239909">
    <property type="component" value="Unassembled WGS sequence"/>
</dbReference>
<dbReference type="Pfam" id="PF00160">
    <property type="entry name" value="Pro_isomerase"/>
    <property type="match status" value="1"/>
</dbReference>
<dbReference type="InterPro" id="IPR025282">
    <property type="entry name" value="DUF4214"/>
</dbReference>
<keyword evidence="3" id="KW-0697">Rotamase</keyword>
<feature type="domain" description="PPIase cyclophilin-type" evidence="5">
    <location>
        <begin position="17"/>
        <end position="170"/>
    </location>
</feature>
<accession>A0ABQ6LSS0</accession>
<dbReference type="InterPro" id="IPR029000">
    <property type="entry name" value="Cyclophilin-like_dom_sf"/>
</dbReference>
<comment type="similarity">
    <text evidence="1">Belongs to the cyclophilin-type PPIase family.</text>
</comment>
<proteinExistence type="inferred from homology"/>
<evidence type="ECO:0000256" key="1">
    <source>
        <dbReference type="ARBA" id="ARBA00007365"/>
    </source>
</evidence>
<protein>
    <recommendedName>
        <fullName evidence="2">peptidylprolyl isomerase</fullName>
        <ecNumber evidence="2">5.2.1.8</ecNumber>
    </recommendedName>
</protein>
<dbReference type="CDD" id="cd00317">
    <property type="entry name" value="cyclophilin"/>
    <property type="match status" value="1"/>
</dbReference>
<keyword evidence="4" id="KW-0413">Isomerase</keyword>
<sequence>METVDADYTLMIELATGEVLIQLFPDVAPEHAERIITLARAGEYDNVAFHRVIDGFMAQTGDVQYGDLEDGYIAALAGFGGSDLPDLEAEFSDIPYERGIVGMARSTDPDSANSQFFIMFDDNSTLDGRYTVVGEVISGMEHVDQIKRGVPGSGAVTDPDRMIDVEVAADHLGLGLTEAEAQEVALLYEAGLDRDGEIDLPGLNFWIDAREGAFTMTQIAQFFLDSAEFAAGFGDPDTLTDAELVDQLYFNVLGREGDADGVAFWNAAVARDDFSRADLLYAFATSVENAETLEFVETLTEVLPSDWAFV</sequence>
<dbReference type="EMBL" id="BSYI01000052">
    <property type="protein sequence ID" value="GMG85133.1"/>
    <property type="molecule type" value="Genomic_DNA"/>
</dbReference>
<dbReference type="InterPro" id="IPR002130">
    <property type="entry name" value="Cyclophilin-type_PPIase_dom"/>
</dbReference>